<dbReference type="EMBL" id="CDPU01000001">
    <property type="protein sequence ID" value="CEO44811.1"/>
    <property type="molecule type" value="Genomic_DNA"/>
</dbReference>
<sequence>MASNNTAKTLKELHVPSRPLIIPNVWDISSLNALISLNSEENRPVKAIATASYAIAATLGIPDEQLSYDQNLEAITRLAPVAAKAGLPLSTDLQDGYGSRIAEAVTAAIKAGAVGANIEDTHPETGAFYGIEEQVGRLKVALKAAADAGCPDFVLNARCDAFYPPSSAHLPPDSLMDEAVARGKAYLEAGATTVFFWGGSGRGLRDVEVSTLVEKLGGRVAVKASMKSDALSTAELAEKGVARISVGPSLHAIAMQAVKKAASELLAGGKLT</sequence>
<evidence type="ECO:0000313" key="1">
    <source>
        <dbReference type="EMBL" id="CEO44811.1"/>
    </source>
</evidence>
<accession>A0A0B7JQN4</accession>
<gene>
    <name evidence="1" type="ORF">BN869_000000866_1</name>
</gene>
<organism evidence="1">
    <name type="scientific">Bionectria ochroleuca</name>
    <name type="common">Gliocladium roseum</name>
    <dbReference type="NCBI Taxonomy" id="29856"/>
    <lineage>
        <taxon>Eukaryota</taxon>
        <taxon>Fungi</taxon>
        <taxon>Dikarya</taxon>
        <taxon>Ascomycota</taxon>
        <taxon>Pezizomycotina</taxon>
        <taxon>Sordariomycetes</taxon>
        <taxon>Hypocreomycetidae</taxon>
        <taxon>Hypocreales</taxon>
        <taxon>Bionectriaceae</taxon>
        <taxon>Clonostachys</taxon>
    </lineage>
</organism>
<dbReference type="InterPro" id="IPR039556">
    <property type="entry name" value="ICL/PEPM"/>
</dbReference>
<dbReference type="PANTHER" id="PTHR42905:SF16">
    <property type="entry name" value="CARBOXYPHOSPHONOENOLPYRUVATE PHOSPHONOMUTASE-LIKE PROTEIN (AFU_ORTHOLOGUE AFUA_5G07230)"/>
    <property type="match status" value="1"/>
</dbReference>
<dbReference type="Pfam" id="PF13714">
    <property type="entry name" value="PEP_mutase"/>
    <property type="match status" value="1"/>
</dbReference>
<dbReference type="InterPro" id="IPR040442">
    <property type="entry name" value="Pyrv_kinase-like_dom_sf"/>
</dbReference>
<dbReference type="SUPFAM" id="SSF51621">
    <property type="entry name" value="Phosphoenolpyruvate/pyruvate domain"/>
    <property type="match status" value="1"/>
</dbReference>
<protein>
    <recommendedName>
        <fullName evidence="2">Carboxyphosphonoenolpyruvate phosphonomutase-like protein</fullName>
    </recommendedName>
</protein>
<evidence type="ECO:0008006" key="2">
    <source>
        <dbReference type="Google" id="ProtNLM"/>
    </source>
</evidence>
<name>A0A0B7JQN4_BIOOC</name>
<dbReference type="PANTHER" id="PTHR42905">
    <property type="entry name" value="PHOSPHOENOLPYRUVATE CARBOXYLASE"/>
    <property type="match status" value="1"/>
</dbReference>
<dbReference type="AlphaFoldDB" id="A0A0B7JQN4"/>
<dbReference type="CDD" id="cd00377">
    <property type="entry name" value="ICL_PEPM"/>
    <property type="match status" value="1"/>
</dbReference>
<reference evidence="1" key="1">
    <citation type="submission" date="2015-01" db="EMBL/GenBank/DDBJ databases">
        <authorList>
            <person name="Durling Mikael"/>
        </authorList>
    </citation>
    <scope>NUCLEOTIDE SEQUENCE</scope>
</reference>
<proteinExistence type="predicted"/>
<dbReference type="GO" id="GO:0003824">
    <property type="term" value="F:catalytic activity"/>
    <property type="evidence" value="ECO:0007669"/>
    <property type="project" value="InterPro"/>
</dbReference>
<dbReference type="InterPro" id="IPR015813">
    <property type="entry name" value="Pyrv/PenolPyrv_kinase-like_dom"/>
</dbReference>
<dbReference type="Gene3D" id="3.20.20.60">
    <property type="entry name" value="Phosphoenolpyruvate-binding domains"/>
    <property type="match status" value="1"/>
</dbReference>